<name>A0ABV7VPV8_9GAMM</name>
<evidence type="ECO:0000256" key="1">
    <source>
        <dbReference type="ARBA" id="ARBA00022475"/>
    </source>
</evidence>
<dbReference type="RefSeq" id="WP_376865274.1">
    <property type="nucleotide sequence ID" value="NZ_JBHRYB010000005.1"/>
</dbReference>
<evidence type="ECO:0000256" key="4">
    <source>
        <dbReference type="ARBA" id="ARBA00023136"/>
    </source>
</evidence>
<keyword evidence="9" id="KW-1185">Reference proteome</keyword>
<sequence>MKALKLAISVLLLLVVLAYTLAFAAHNSADVTVNFLAGATLTLPLAIWIGLFVSVGALTAWLVGGLTSTVRQLKLRKLQKELKQARQRLDKVS</sequence>
<evidence type="ECO:0000256" key="3">
    <source>
        <dbReference type="ARBA" id="ARBA00022989"/>
    </source>
</evidence>
<dbReference type="Pfam" id="PF06305">
    <property type="entry name" value="LapA_dom"/>
    <property type="match status" value="1"/>
</dbReference>
<feature type="chain" id="PRO_5045101776" evidence="6">
    <location>
        <begin position="25"/>
        <end position="93"/>
    </location>
</feature>
<keyword evidence="2 5" id="KW-0812">Transmembrane</keyword>
<accession>A0ABV7VPV8</accession>
<dbReference type="Proteomes" id="UP001595722">
    <property type="component" value="Unassembled WGS sequence"/>
</dbReference>
<dbReference type="InterPro" id="IPR010445">
    <property type="entry name" value="LapA_dom"/>
</dbReference>
<comment type="caution">
    <text evidence="8">The sequence shown here is derived from an EMBL/GenBank/DDBJ whole genome shotgun (WGS) entry which is preliminary data.</text>
</comment>
<keyword evidence="4 5" id="KW-0472">Membrane</keyword>
<evidence type="ECO:0000313" key="8">
    <source>
        <dbReference type="EMBL" id="MFC3679556.1"/>
    </source>
</evidence>
<evidence type="ECO:0000256" key="5">
    <source>
        <dbReference type="SAM" id="Phobius"/>
    </source>
</evidence>
<evidence type="ECO:0000256" key="6">
    <source>
        <dbReference type="SAM" id="SignalP"/>
    </source>
</evidence>
<feature type="transmembrane region" description="Helical" evidence="5">
    <location>
        <begin position="46"/>
        <end position="70"/>
    </location>
</feature>
<protein>
    <submittedName>
        <fullName evidence="8">LapA family protein</fullName>
    </submittedName>
</protein>
<gene>
    <name evidence="8" type="ORF">ACFOMG_05445</name>
</gene>
<keyword evidence="3 5" id="KW-1133">Transmembrane helix</keyword>
<proteinExistence type="predicted"/>
<keyword evidence="1" id="KW-1003">Cell membrane</keyword>
<feature type="signal peptide" evidence="6">
    <location>
        <begin position="1"/>
        <end position="24"/>
    </location>
</feature>
<reference evidence="9" key="1">
    <citation type="journal article" date="2019" name="Int. J. Syst. Evol. Microbiol.">
        <title>The Global Catalogue of Microorganisms (GCM) 10K type strain sequencing project: providing services to taxonomists for standard genome sequencing and annotation.</title>
        <authorList>
            <consortium name="The Broad Institute Genomics Platform"/>
            <consortium name="The Broad Institute Genome Sequencing Center for Infectious Disease"/>
            <person name="Wu L."/>
            <person name="Ma J."/>
        </authorList>
    </citation>
    <scope>NUCLEOTIDE SEQUENCE [LARGE SCALE GENOMIC DNA]</scope>
    <source>
        <strain evidence="9">KCTC 42424</strain>
    </source>
</reference>
<keyword evidence="6" id="KW-0732">Signal</keyword>
<evidence type="ECO:0000313" key="9">
    <source>
        <dbReference type="Proteomes" id="UP001595722"/>
    </source>
</evidence>
<evidence type="ECO:0000256" key="2">
    <source>
        <dbReference type="ARBA" id="ARBA00022692"/>
    </source>
</evidence>
<feature type="domain" description="Lipopolysaccharide assembly protein A" evidence="7">
    <location>
        <begin position="27"/>
        <end position="89"/>
    </location>
</feature>
<evidence type="ECO:0000259" key="7">
    <source>
        <dbReference type="Pfam" id="PF06305"/>
    </source>
</evidence>
<organism evidence="8 9">
    <name type="scientific">Bacterioplanoides pacificum</name>
    <dbReference type="NCBI Taxonomy" id="1171596"/>
    <lineage>
        <taxon>Bacteria</taxon>
        <taxon>Pseudomonadati</taxon>
        <taxon>Pseudomonadota</taxon>
        <taxon>Gammaproteobacteria</taxon>
        <taxon>Oceanospirillales</taxon>
        <taxon>Oceanospirillaceae</taxon>
        <taxon>Bacterioplanoides</taxon>
    </lineage>
</organism>
<dbReference type="EMBL" id="JBHRYB010000005">
    <property type="protein sequence ID" value="MFC3679556.1"/>
    <property type="molecule type" value="Genomic_DNA"/>
</dbReference>